<keyword evidence="4 12" id="KW-0732">Signal</keyword>
<name>A0ABD1KI34_9TELE</name>
<keyword evidence="8" id="KW-1015">Disulfide bond</keyword>
<dbReference type="EMBL" id="JBHFQA010000005">
    <property type="protein sequence ID" value="KAL2098749.1"/>
    <property type="molecule type" value="Genomic_DNA"/>
</dbReference>
<evidence type="ECO:0000256" key="4">
    <source>
        <dbReference type="ARBA" id="ARBA00022729"/>
    </source>
</evidence>
<dbReference type="PANTHER" id="PTHR24271">
    <property type="entry name" value="KALLIKREIN-RELATED"/>
    <property type="match status" value="1"/>
</dbReference>
<comment type="caution">
    <text evidence="14">The sequence shown here is derived from an EMBL/GenBank/DDBJ whole genome shotgun (WGS) entry which is preliminary data.</text>
</comment>
<keyword evidence="15" id="KW-1185">Reference proteome</keyword>
<feature type="domain" description="Peptidase S1" evidence="13">
    <location>
        <begin position="23"/>
        <end position="250"/>
    </location>
</feature>
<keyword evidence="7" id="KW-0865">Zymogen</keyword>
<evidence type="ECO:0000256" key="7">
    <source>
        <dbReference type="ARBA" id="ARBA00023145"/>
    </source>
</evidence>
<dbReference type="PROSITE" id="PS50240">
    <property type="entry name" value="TRYPSIN_DOM"/>
    <property type="match status" value="1"/>
</dbReference>
<evidence type="ECO:0000313" key="14">
    <source>
        <dbReference type="EMBL" id="KAL2098749.1"/>
    </source>
</evidence>
<dbReference type="AlphaFoldDB" id="A0ABD1KI34"/>
<gene>
    <name evidence="14" type="ORF">ACEWY4_005229</name>
</gene>
<dbReference type="Pfam" id="PF00089">
    <property type="entry name" value="Trypsin"/>
    <property type="match status" value="1"/>
</dbReference>
<evidence type="ECO:0000256" key="5">
    <source>
        <dbReference type="ARBA" id="ARBA00022801"/>
    </source>
</evidence>
<evidence type="ECO:0000259" key="13">
    <source>
        <dbReference type="PROSITE" id="PS50240"/>
    </source>
</evidence>
<evidence type="ECO:0000256" key="12">
    <source>
        <dbReference type="SAM" id="SignalP"/>
    </source>
</evidence>
<dbReference type="SUPFAM" id="SSF50494">
    <property type="entry name" value="Trypsin-like serine proteases"/>
    <property type="match status" value="1"/>
</dbReference>
<protein>
    <recommendedName>
        <fullName evidence="10">trypsin</fullName>
        <ecNumber evidence="10">3.4.21.4</ecNumber>
    </recommendedName>
</protein>
<dbReference type="InterPro" id="IPR018114">
    <property type="entry name" value="TRYPSIN_HIS"/>
</dbReference>
<sequence>MGFGGMLLTIAVLWSSVLPGESVTGGKEAVAHSRPYMASVQLNGKHECGAFLIASQWLLSAAHCFKDGAGGRTVVVGVHSLSGEETTKETLSISAVYNHPDFNDDNYDNDIMLIKLDRPVAESHAVKPLSYQQAGGAELAEGAVVETAGWGSLNNLGSRPDKLHELTITVMSRTLCGRSDYYGTKFTKNMLCAARRRQDTCDGDSGGPLLHDGVAVGITSNGGKKCGSSRKPGLYTIISHFSTWIQNTMTTTATA</sequence>
<dbReference type="FunFam" id="2.40.10.10:FF:000005">
    <property type="entry name" value="Serine protease 37"/>
    <property type="match status" value="1"/>
</dbReference>
<evidence type="ECO:0000256" key="9">
    <source>
        <dbReference type="ARBA" id="ARBA00036320"/>
    </source>
</evidence>
<dbReference type="GO" id="GO:0006508">
    <property type="term" value="P:proteolysis"/>
    <property type="evidence" value="ECO:0007669"/>
    <property type="project" value="UniProtKB-KW"/>
</dbReference>
<evidence type="ECO:0000256" key="11">
    <source>
        <dbReference type="RuleBase" id="RU363034"/>
    </source>
</evidence>
<dbReference type="EC" id="3.4.21.4" evidence="10"/>
<evidence type="ECO:0000256" key="1">
    <source>
        <dbReference type="ARBA" id="ARBA00004239"/>
    </source>
</evidence>
<dbReference type="Gene3D" id="2.40.10.10">
    <property type="entry name" value="Trypsin-like serine proteases"/>
    <property type="match status" value="2"/>
</dbReference>
<dbReference type="CDD" id="cd00190">
    <property type="entry name" value="Tryp_SPc"/>
    <property type="match status" value="1"/>
</dbReference>
<keyword evidence="5 11" id="KW-0378">Hydrolase</keyword>
<keyword evidence="3 11" id="KW-0645">Protease</keyword>
<dbReference type="InterPro" id="IPR033116">
    <property type="entry name" value="TRYPSIN_SER"/>
</dbReference>
<dbReference type="InterPro" id="IPR001314">
    <property type="entry name" value="Peptidase_S1A"/>
</dbReference>
<dbReference type="PANTHER" id="PTHR24271:SF54">
    <property type="entry name" value="COMPLEMENT FACTOR D"/>
    <property type="match status" value="1"/>
</dbReference>
<comment type="subcellular location">
    <subcellularLocation>
        <location evidence="1">Secreted</location>
        <location evidence="1">Extracellular space</location>
    </subcellularLocation>
</comment>
<dbReference type="PROSITE" id="PS00134">
    <property type="entry name" value="TRYPSIN_HIS"/>
    <property type="match status" value="1"/>
</dbReference>
<feature type="signal peptide" evidence="12">
    <location>
        <begin position="1"/>
        <end position="22"/>
    </location>
</feature>
<comment type="catalytic activity">
    <reaction evidence="9">
        <text>Preferential cleavage: Arg-|-Xaa, Lys-|-Xaa.</text>
        <dbReference type="EC" id="3.4.21.4"/>
    </reaction>
</comment>
<evidence type="ECO:0000256" key="10">
    <source>
        <dbReference type="ARBA" id="ARBA00038868"/>
    </source>
</evidence>
<evidence type="ECO:0000256" key="2">
    <source>
        <dbReference type="ARBA" id="ARBA00022525"/>
    </source>
</evidence>
<keyword evidence="2" id="KW-0964">Secreted</keyword>
<evidence type="ECO:0000313" key="15">
    <source>
        <dbReference type="Proteomes" id="UP001591681"/>
    </source>
</evidence>
<evidence type="ECO:0000256" key="6">
    <source>
        <dbReference type="ARBA" id="ARBA00022825"/>
    </source>
</evidence>
<dbReference type="SMART" id="SM00020">
    <property type="entry name" value="Tryp_SPc"/>
    <property type="match status" value="1"/>
</dbReference>
<dbReference type="GO" id="GO:0005576">
    <property type="term" value="C:extracellular region"/>
    <property type="evidence" value="ECO:0007669"/>
    <property type="project" value="UniProtKB-SubCell"/>
</dbReference>
<feature type="chain" id="PRO_5044873771" description="trypsin" evidence="12">
    <location>
        <begin position="23"/>
        <end position="255"/>
    </location>
</feature>
<dbReference type="InterPro" id="IPR001254">
    <property type="entry name" value="Trypsin_dom"/>
</dbReference>
<evidence type="ECO:0000256" key="3">
    <source>
        <dbReference type="ARBA" id="ARBA00022670"/>
    </source>
</evidence>
<keyword evidence="6 11" id="KW-0720">Serine protease</keyword>
<dbReference type="InterPro" id="IPR043504">
    <property type="entry name" value="Peptidase_S1_PA_chymotrypsin"/>
</dbReference>
<dbReference type="GO" id="GO:0004252">
    <property type="term" value="F:serine-type endopeptidase activity"/>
    <property type="evidence" value="ECO:0007669"/>
    <property type="project" value="UniProtKB-EC"/>
</dbReference>
<evidence type="ECO:0000256" key="8">
    <source>
        <dbReference type="ARBA" id="ARBA00023157"/>
    </source>
</evidence>
<dbReference type="Proteomes" id="UP001591681">
    <property type="component" value="Unassembled WGS sequence"/>
</dbReference>
<dbReference type="InterPro" id="IPR009003">
    <property type="entry name" value="Peptidase_S1_PA"/>
</dbReference>
<dbReference type="PRINTS" id="PR00722">
    <property type="entry name" value="CHYMOTRYPSIN"/>
</dbReference>
<accession>A0ABD1KI34</accession>
<proteinExistence type="predicted"/>
<organism evidence="14 15">
    <name type="scientific">Coilia grayii</name>
    <name type="common">Gray's grenadier anchovy</name>
    <dbReference type="NCBI Taxonomy" id="363190"/>
    <lineage>
        <taxon>Eukaryota</taxon>
        <taxon>Metazoa</taxon>
        <taxon>Chordata</taxon>
        <taxon>Craniata</taxon>
        <taxon>Vertebrata</taxon>
        <taxon>Euteleostomi</taxon>
        <taxon>Actinopterygii</taxon>
        <taxon>Neopterygii</taxon>
        <taxon>Teleostei</taxon>
        <taxon>Clupei</taxon>
        <taxon>Clupeiformes</taxon>
        <taxon>Clupeoidei</taxon>
        <taxon>Engraulidae</taxon>
        <taxon>Coilinae</taxon>
        <taxon>Coilia</taxon>
    </lineage>
</organism>
<dbReference type="PROSITE" id="PS00135">
    <property type="entry name" value="TRYPSIN_SER"/>
    <property type="match status" value="1"/>
</dbReference>
<reference evidence="14 15" key="1">
    <citation type="submission" date="2024-09" db="EMBL/GenBank/DDBJ databases">
        <title>A chromosome-level genome assembly of Gray's grenadier anchovy, Coilia grayii.</title>
        <authorList>
            <person name="Fu Z."/>
        </authorList>
    </citation>
    <scope>NUCLEOTIDE SEQUENCE [LARGE SCALE GENOMIC DNA]</scope>
    <source>
        <strain evidence="14">G4</strain>
        <tissue evidence="14">Muscle</tissue>
    </source>
</reference>